<protein>
    <submittedName>
        <fullName evidence="7">YihY family inner membrane protein</fullName>
    </submittedName>
</protein>
<gene>
    <name evidence="7" type="ORF">GL286_11035</name>
</gene>
<evidence type="ECO:0000256" key="1">
    <source>
        <dbReference type="ARBA" id="ARBA00004651"/>
    </source>
</evidence>
<reference evidence="7 8" key="1">
    <citation type="submission" date="2019-11" db="EMBL/GenBank/DDBJ databases">
        <authorList>
            <person name="Dong K."/>
        </authorList>
    </citation>
    <scope>NUCLEOTIDE SEQUENCE [LARGE SCALE GENOMIC DNA]</scope>
    <source>
        <strain evidence="7 8">NBRC 111993</strain>
    </source>
</reference>
<keyword evidence="3 6" id="KW-0812">Transmembrane</keyword>
<keyword evidence="8" id="KW-1185">Reference proteome</keyword>
<feature type="transmembrane region" description="Helical" evidence="6">
    <location>
        <begin position="287"/>
        <end position="314"/>
    </location>
</feature>
<dbReference type="PIRSF" id="PIRSF035875">
    <property type="entry name" value="RNase_BN"/>
    <property type="match status" value="1"/>
</dbReference>
<evidence type="ECO:0000256" key="4">
    <source>
        <dbReference type="ARBA" id="ARBA00022989"/>
    </source>
</evidence>
<evidence type="ECO:0000256" key="2">
    <source>
        <dbReference type="ARBA" id="ARBA00022475"/>
    </source>
</evidence>
<dbReference type="PANTHER" id="PTHR30213:SF0">
    <property type="entry name" value="UPF0761 MEMBRANE PROTEIN YIHY"/>
    <property type="match status" value="1"/>
</dbReference>
<accession>A0A6L6JCA6</accession>
<feature type="transmembrane region" description="Helical" evidence="6">
    <location>
        <begin position="224"/>
        <end position="244"/>
    </location>
</feature>
<keyword evidence="4 6" id="KW-1133">Transmembrane helix</keyword>
<feature type="transmembrane region" description="Helical" evidence="6">
    <location>
        <begin position="180"/>
        <end position="212"/>
    </location>
</feature>
<name>A0A6L6JCA6_9RHOB</name>
<dbReference type="AlphaFoldDB" id="A0A6L6JCA6"/>
<dbReference type="EMBL" id="WMIE01000005">
    <property type="protein sequence ID" value="MTH78267.1"/>
    <property type="molecule type" value="Genomic_DNA"/>
</dbReference>
<keyword evidence="2" id="KW-1003">Cell membrane</keyword>
<sequence>MPPSSKSWATRPCGFVTAWIERARPCGVAEPFTSAASYPFATERQGQESALLRDWWQFVLALFERMDKIHMSLIAAGVAFYAMFAVFPGLAALFALWGLWYDPALIEQYVHFIDEFIPKGAADIIYGQVNELIAAGRTQLGWTTAISFLIATISARAGVDALIRGLNAANGVRSHSTIMGFLLAYALTLVIVGVVIMGLAIIVVVPLVLAFIPEVQLRDWMMGIVPWTSIFLIVLVVIGIMYRFGPNVKSPRSPIFTWGALFAALAWAAASWAFSTYLSSFNSYNRIYGSIGAVIALLMWFYLGGFSVMMGALINLELARHRRVAAARKLRQAARADAAKKP</sequence>
<dbReference type="Proteomes" id="UP000478183">
    <property type="component" value="Unassembled WGS sequence"/>
</dbReference>
<feature type="transmembrane region" description="Helical" evidence="6">
    <location>
        <begin position="256"/>
        <end position="275"/>
    </location>
</feature>
<comment type="subcellular location">
    <subcellularLocation>
        <location evidence="1">Cell membrane</location>
        <topology evidence="1">Multi-pass membrane protein</topology>
    </subcellularLocation>
</comment>
<evidence type="ECO:0000256" key="6">
    <source>
        <dbReference type="SAM" id="Phobius"/>
    </source>
</evidence>
<proteinExistence type="predicted"/>
<evidence type="ECO:0000313" key="8">
    <source>
        <dbReference type="Proteomes" id="UP000478183"/>
    </source>
</evidence>
<evidence type="ECO:0000256" key="5">
    <source>
        <dbReference type="ARBA" id="ARBA00023136"/>
    </source>
</evidence>
<evidence type="ECO:0000313" key="7">
    <source>
        <dbReference type="EMBL" id="MTH78267.1"/>
    </source>
</evidence>
<feature type="transmembrane region" description="Helical" evidence="6">
    <location>
        <begin position="140"/>
        <end position="159"/>
    </location>
</feature>
<dbReference type="PANTHER" id="PTHR30213">
    <property type="entry name" value="INNER MEMBRANE PROTEIN YHJD"/>
    <property type="match status" value="1"/>
</dbReference>
<dbReference type="GO" id="GO:0005886">
    <property type="term" value="C:plasma membrane"/>
    <property type="evidence" value="ECO:0007669"/>
    <property type="project" value="UniProtKB-SubCell"/>
</dbReference>
<dbReference type="InterPro" id="IPR017039">
    <property type="entry name" value="Virul_fac_BrkB"/>
</dbReference>
<comment type="caution">
    <text evidence="7">The sequence shown here is derived from an EMBL/GenBank/DDBJ whole genome shotgun (WGS) entry which is preliminary data.</text>
</comment>
<evidence type="ECO:0000256" key="3">
    <source>
        <dbReference type="ARBA" id="ARBA00022692"/>
    </source>
</evidence>
<organism evidence="7 8">
    <name type="scientific">Paracoccus aestuariivivens</name>
    <dbReference type="NCBI Taxonomy" id="1820333"/>
    <lineage>
        <taxon>Bacteria</taxon>
        <taxon>Pseudomonadati</taxon>
        <taxon>Pseudomonadota</taxon>
        <taxon>Alphaproteobacteria</taxon>
        <taxon>Rhodobacterales</taxon>
        <taxon>Paracoccaceae</taxon>
        <taxon>Paracoccus</taxon>
    </lineage>
</organism>
<keyword evidence="5 6" id="KW-0472">Membrane</keyword>
<feature type="transmembrane region" description="Helical" evidence="6">
    <location>
        <begin position="73"/>
        <end position="100"/>
    </location>
</feature>
<dbReference type="Pfam" id="PF03631">
    <property type="entry name" value="Virul_fac_BrkB"/>
    <property type="match status" value="1"/>
</dbReference>
<dbReference type="OrthoDB" id="9781030at2"/>
<dbReference type="NCBIfam" id="TIGR00765">
    <property type="entry name" value="yihY_not_rbn"/>
    <property type="match status" value="1"/>
</dbReference>